<keyword evidence="5" id="KW-0233">DNA recombination</keyword>
<keyword evidence="6" id="KW-0234">DNA repair</keyword>
<dbReference type="InterPro" id="IPR012337">
    <property type="entry name" value="RNaseH-like_sf"/>
</dbReference>
<dbReference type="KEGG" id="huw:FPZ11_14440"/>
<dbReference type="InterPro" id="IPR002176">
    <property type="entry name" value="X-over_junc_endoDNase_RuvC"/>
</dbReference>
<accession>A0A5B8M635</accession>
<evidence type="ECO:0000256" key="5">
    <source>
        <dbReference type="ARBA" id="ARBA00023172"/>
    </source>
</evidence>
<evidence type="ECO:0000256" key="1">
    <source>
        <dbReference type="ARBA" id="ARBA00009518"/>
    </source>
</evidence>
<comment type="similarity">
    <text evidence="1">Belongs to the RuvC family.</text>
</comment>
<dbReference type="AlphaFoldDB" id="A0A5B8M635"/>
<dbReference type="GO" id="GO:0004520">
    <property type="term" value="F:DNA endonuclease activity"/>
    <property type="evidence" value="ECO:0007669"/>
    <property type="project" value="InterPro"/>
</dbReference>
<dbReference type="Gene3D" id="3.30.420.10">
    <property type="entry name" value="Ribonuclease H-like superfamily/Ribonuclease H"/>
    <property type="match status" value="1"/>
</dbReference>
<evidence type="ECO:0000256" key="2">
    <source>
        <dbReference type="ARBA" id="ARBA00022763"/>
    </source>
</evidence>
<keyword evidence="3" id="KW-0460">Magnesium</keyword>
<proteinExistence type="inferred from homology"/>
<dbReference type="SUPFAM" id="SSF53098">
    <property type="entry name" value="Ribonuclease H-like"/>
    <property type="match status" value="1"/>
</dbReference>
<evidence type="ECO:0000256" key="4">
    <source>
        <dbReference type="ARBA" id="ARBA00023125"/>
    </source>
</evidence>
<dbReference type="InterPro" id="IPR036397">
    <property type="entry name" value="RNaseH_sf"/>
</dbReference>
<dbReference type="PRINTS" id="PR00696">
    <property type="entry name" value="RSOLVASERUVC"/>
</dbReference>
<dbReference type="Pfam" id="PF02075">
    <property type="entry name" value="RuvC"/>
    <property type="match status" value="1"/>
</dbReference>
<dbReference type="EMBL" id="CP042305">
    <property type="protein sequence ID" value="QDZ15803.1"/>
    <property type="molecule type" value="Genomic_DNA"/>
</dbReference>
<reference evidence="7 8" key="1">
    <citation type="submission" date="2019-07" db="EMBL/GenBank/DDBJ databases">
        <title>Full genome sequence of Humibacter sp. WJ7-1.</title>
        <authorList>
            <person name="Im W.-T."/>
        </authorList>
    </citation>
    <scope>NUCLEOTIDE SEQUENCE [LARGE SCALE GENOMIC DNA]</scope>
    <source>
        <strain evidence="7 8">WJ7-1</strain>
    </source>
</reference>
<sequence>MIESPSPDPTTETITVPTAVRVVGLDLSLTATGIATVGDTTNVLTLKSKGNATATLDERALRLHNLTLDIITRAVFGDTVVIEQPAYGQTGGSHHDRSGLWWLVVDALIPEVDRLIEVTPQTVKKYATGKGNASKDEVLAAVVRRYPNVPVANNNEADALILAAIGARLSGTPIESGLPLTHIDALAKVRWVA</sequence>
<evidence type="ECO:0000313" key="8">
    <source>
        <dbReference type="Proteomes" id="UP000320216"/>
    </source>
</evidence>
<name>A0A5B8M635_9MICO</name>
<evidence type="ECO:0000256" key="3">
    <source>
        <dbReference type="ARBA" id="ARBA00022842"/>
    </source>
</evidence>
<keyword evidence="8" id="KW-1185">Reference proteome</keyword>
<dbReference type="OrthoDB" id="3359450at2"/>
<organism evidence="7 8">
    <name type="scientific">Humibacter ginsenosidimutans</name>
    <dbReference type="NCBI Taxonomy" id="2599293"/>
    <lineage>
        <taxon>Bacteria</taxon>
        <taxon>Bacillati</taxon>
        <taxon>Actinomycetota</taxon>
        <taxon>Actinomycetes</taxon>
        <taxon>Micrococcales</taxon>
        <taxon>Microbacteriaceae</taxon>
        <taxon>Humibacter</taxon>
    </lineage>
</organism>
<evidence type="ECO:0000313" key="7">
    <source>
        <dbReference type="EMBL" id="QDZ15803.1"/>
    </source>
</evidence>
<dbReference type="GO" id="GO:0006281">
    <property type="term" value="P:DNA repair"/>
    <property type="evidence" value="ECO:0007669"/>
    <property type="project" value="UniProtKB-KW"/>
</dbReference>
<dbReference type="GO" id="GO:0006310">
    <property type="term" value="P:DNA recombination"/>
    <property type="evidence" value="ECO:0007669"/>
    <property type="project" value="UniProtKB-KW"/>
</dbReference>
<dbReference type="Proteomes" id="UP000320216">
    <property type="component" value="Chromosome"/>
</dbReference>
<gene>
    <name evidence="7" type="ORF">FPZ11_14440</name>
</gene>
<keyword evidence="2" id="KW-0227">DNA damage</keyword>
<protein>
    <submittedName>
        <fullName evidence="7">Uncharacterized protein</fullName>
    </submittedName>
</protein>
<evidence type="ECO:0000256" key="6">
    <source>
        <dbReference type="ARBA" id="ARBA00023204"/>
    </source>
</evidence>
<keyword evidence="4" id="KW-0238">DNA-binding</keyword>
<dbReference type="RefSeq" id="WP_146321837.1">
    <property type="nucleotide sequence ID" value="NZ_CP042305.1"/>
</dbReference>
<dbReference type="GO" id="GO:0003677">
    <property type="term" value="F:DNA binding"/>
    <property type="evidence" value="ECO:0007669"/>
    <property type="project" value="UniProtKB-KW"/>
</dbReference>